<dbReference type="STRING" id="883114.HMPREF9709_00572"/>
<keyword evidence="13" id="KW-1185">Reference proteome</keyword>
<evidence type="ECO:0000256" key="5">
    <source>
        <dbReference type="ARBA" id="ARBA00038063"/>
    </source>
</evidence>
<dbReference type="InterPro" id="IPR018171">
    <property type="entry name" value="Pept_tRNA_hydro_CS"/>
</dbReference>
<comment type="subcellular location">
    <subcellularLocation>
        <location evidence="8">Cytoplasm</location>
    </subcellularLocation>
</comment>
<dbReference type="PROSITE" id="PS50943">
    <property type="entry name" value="HTH_CROC1"/>
    <property type="match status" value="1"/>
</dbReference>
<dbReference type="eggNOG" id="COG0193">
    <property type="taxonomic scope" value="Bacteria"/>
</dbReference>
<dbReference type="InterPro" id="IPR001328">
    <property type="entry name" value="Pept_tRNA_hydro"/>
</dbReference>
<dbReference type="PANTHER" id="PTHR17224">
    <property type="entry name" value="PEPTIDYL-TRNA HYDROLASE"/>
    <property type="match status" value="1"/>
</dbReference>
<comment type="catalytic activity">
    <reaction evidence="6 8 9">
        <text>an N-acyl-L-alpha-aminoacyl-tRNA + H2O = an N-acyl-L-amino acid + a tRNA + H(+)</text>
        <dbReference type="Rhea" id="RHEA:54448"/>
        <dbReference type="Rhea" id="RHEA-COMP:10123"/>
        <dbReference type="Rhea" id="RHEA-COMP:13883"/>
        <dbReference type="ChEBI" id="CHEBI:15377"/>
        <dbReference type="ChEBI" id="CHEBI:15378"/>
        <dbReference type="ChEBI" id="CHEBI:59874"/>
        <dbReference type="ChEBI" id="CHEBI:78442"/>
        <dbReference type="ChEBI" id="CHEBI:138191"/>
        <dbReference type="EC" id="3.1.1.29"/>
    </reaction>
</comment>
<dbReference type="GO" id="GO:0005737">
    <property type="term" value="C:cytoplasm"/>
    <property type="evidence" value="ECO:0007669"/>
    <property type="project" value="UniProtKB-SubCell"/>
</dbReference>
<dbReference type="GO" id="GO:0004045">
    <property type="term" value="F:peptidyl-tRNA hydrolase activity"/>
    <property type="evidence" value="ECO:0007669"/>
    <property type="project" value="UniProtKB-UniRule"/>
</dbReference>
<accession>H3NML1</accession>
<dbReference type="EMBL" id="AGEI01000016">
    <property type="protein sequence ID" value="EHR34830.1"/>
    <property type="molecule type" value="Genomic_DNA"/>
</dbReference>
<gene>
    <name evidence="8" type="primary">pth</name>
    <name evidence="12" type="ORF">HMPREF9709_00572</name>
</gene>
<feature type="active site" description="Proton acceptor" evidence="8">
    <location>
        <position position="19"/>
    </location>
</feature>
<dbReference type="AlphaFoldDB" id="H3NML1"/>
<feature type="binding site" evidence="8">
    <location>
        <position position="14"/>
    </location>
    <ligand>
        <name>tRNA</name>
        <dbReference type="ChEBI" id="CHEBI:17843"/>
    </ligand>
</feature>
<dbReference type="CDD" id="cd00462">
    <property type="entry name" value="PTH"/>
    <property type="match status" value="1"/>
</dbReference>
<evidence type="ECO:0000256" key="4">
    <source>
        <dbReference type="ARBA" id="ARBA00022884"/>
    </source>
</evidence>
<feature type="binding site" evidence="8">
    <location>
        <position position="66"/>
    </location>
    <ligand>
        <name>tRNA</name>
        <dbReference type="ChEBI" id="CHEBI:17843"/>
    </ligand>
</feature>
<protein>
    <recommendedName>
        <fullName evidence="7 8">Peptidyl-tRNA hydrolase</fullName>
        <shortName evidence="8">Pth</shortName>
        <ecNumber evidence="1 8">3.1.1.29</ecNumber>
    </recommendedName>
</protein>
<dbReference type="EC" id="3.1.1.29" evidence="1 8"/>
<dbReference type="PROSITE" id="PS01195">
    <property type="entry name" value="PEPT_TRNA_HYDROL_1"/>
    <property type="match status" value="1"/>
</dbReference>
<keyword evidence="8" id="KW-0963">Cytoplasm</keyword>
<evidence type="ECO:0000256" key="3">
    <source>
        <dbReference type="ARBA" id="ARBA00022801"/>
    </source>
</evidence>
<comment type="function">
    <text evidence="8">Hydrolyzes ribosome-free peptidyl-tRNAs (with 1 or more amino acids incorporated), which drop off the ribosome during protein synthesis, or as a result of ribosome stalling.</text>
</comment>
<dbReference type="Proteomes" id="UP000004191">
    <property type="component" value="Unassembled WGS sequence"/>
</dbReference>
<dbReference type="InterPro" id="IPR036416">
    <property type="entry name" value="Pept_tRNA_hydro_sf"/>
</dbReference>
<dbReference type="NCBIfam" id="TIGR00447">
    <property type="entry name" value="pth"/>
    <property type="match status" value="1"/>
</dbReference>
<evidence type="ECO:0000313" key="13">
    <source>
        <dbReference type="Proteomes" id="UP000004191"/>
    </source>
</evidence>
<reference evidence="12 13" key="1">
    <citation type="submission" date="2012-01" db="EMBL/GenBank/DDBJ databases">
        <title>The Genome Sequence of Helcococcus kunzii ATCC 51366.</title>
        <authorList>
            <consortium name="The Broad Institute Genome Sequencing Platform"/>
            <person name="Earl A."/>
            <person name="Ward D."/>
            <person name="Feldgarden M."/>
            <person name="Gevers D."/>
            <person name="Huys G."/>
            <person name="Young S.K."/>
            <person name="Zeng Q."/>
            <person name="Gargeya S."/>
            <person name="Fitzgerald M."/>
            <person name="Haas B."/>
            <person name="Abouelleil A."/>
            <person name="Alvarado L."/>
            <person name="Arachchi H.M."/>
            <person name="Berlin A."/>
            <person name="Chapman S.B."/>
            <person name="Gearin G."/>
            <person name="Goldberg J."/>
            <person name="Griggs A."/>
            <person name="Gujja S."/>
            <person name="Hansen M."/>
            <person name="Heiman D."/>
            <person name="Howarth C."/>
            <person name="Larimer J."/>
            <person name="Lui A."/>
            <person name="MacDonald P.J.P."/>
            <person name="McCowen C."/>
            <person name="Montmayeur A."/>
            <person name="Murphy C."/>
            <person name="Neiman D."/>
            <person name="Pearson M."/>
            <person name="Priest M."/>
            <person name="Roberts A."/>
            <person name="Saif S."/>
            <person name="Shea T."/>
            <person name="Sisk P."/>
            <person name="Stolte C."/>
            <person name="Sykes S."/>
            <person name="Wortman J."/>
            <person name="Nusbaum C."/>
            <person name="Birren B."/>
        </authorList>
    </citation>
    <scope>NUCLEOTIDE SEQUENCE [LARGE SCALE GENOMIC DNA]</scope>
    <source>
        <strain evidence="12 13">ATCC 51366</strain>
    </source>
</reference>
<keyword evidence="2 8" id="KW-0820">tRNA-binding</keyword>
<dbReference type="GeneID" id="96998579"/>
<evidence type="ECO:0000313" key="12">
    <source>
        <dbReference type="EMBL" id="EHR34830.1"/>
    </source>
</evidence>
<evidence type="ECO:0000256" key="2">
    <source>
        <dbReference type="ARBA" id="ARBA00022555"/>
    </source>
</evidence>
<dbReference type="GO" id="GO:0006515">
    <property type="term" value="P:protein quality control for misfolded or incompletely synthesized proteins"/>
    <property type="evidence" value="ECO:0007669"/>
    <property type="project" value="UniProtKB-UniRule"/>
</dbReference>
<comment type="function">
    <text evidence="8">Catalyzes the release of premature peptidyl moieties from peptidyl-tRNA molecules trapped in stalled 50S ribosomal subunits, and thus maintains levels of free tRNAs and 50S ribosomes.</text>
</comment>
<dbReference type="PANTHER" id="PTHR17224:SF1">
    <property type="entry name" value="PEPTIDYL-TRNA HYDROLASE"/>
    <property type="match status" value="1"/>
</dbReference>
<keyword evidence="4 8" id="KW-0694">RNA-binding</keyword>
<dbReference type="Pfam" id="PF01195">
    <property type="entry name" value="Pept_tRNA_hydro"/>
    <property type="match status" value="1"/>
</dbReference>
<comment type="subunit">
    <text evidence="8">Monomer.</text>
</comment>
<dbReference type="OrthoDB" id="9800507at2"/>
<evidence type="ECO:0000256" key="8">
    <source>
        <dbReference type="HAMAP-Rule" id="MF_00083"/>
    </source>
</evidence>
<dbReference type="HOGENOM" id="CLU_062456_4_1_9"/>
<proteinExistence type="inferred from homology"/>
<dbReference type="GO" id="GO:0072344">
    <property type="term" value="P:rescue of stalled ribosome"/>
    <property type="evidence" value="ECO:0007669"/>
    <property type="project" value="UniProtKB-UniRule"/>
</dbReference>
<dbReference type="FunFam" id="3.40.50.1470:FF:000001">
    <property type="entry name" value="Peptidyl-tRNA hydrolase"/>
    <property type="match status" value="1"/>
</dbReference>
<evidence type="ECO:0000259" key="11">
    <source>
        <dbReference type="PROSITE" id="PS50943"/>
    </source>
</evidence>
<evidence type="ECO:0000256" key="1">
    <source>
        <dbReference type="ARBA" id="ARBA00013260"/>
    </source>
</evidence>
<feature type="binding site" evidence="8">
    <location>
        <position position="64"/>
    </location>
    <ligand>
        <name>tRNA</name>
        <dbReference type="ChEBI" id="CHEBI:17843"/>
    </ligand>
</feature>
<dbReference type="InterPro" id="IPR001387">
    <property type="entry name" value="Cro/C1-type_HTH"/>
</dbReference>
<feature type="site" description="Stabilizes the basic form of H active site to accept a proton" evidence="8">
    <location>
        <position position="91"/>
    </location>
</feature>
<name>H3NML1_9FIRM</name>
<feature type="binding site" evidence="8">
    <location>
        <position position="112"/>
    </location>
    <ligand>
        <name>tRNA</name>
        <dbReference type="ChEBI" id="CHEBI:17843"/>
    </ligand>
</feature>
<feature type="site" description="Discriminates between blocked and unblocked aminoacyl-tRNA" evidence="8">
    <location>
        <position position="9"/>
    </location>
</feature>
<feature type="domain" description="HTH cro/C1-type" evidence="11">
    <location>
        <begin position="13"/>
        <end position="40"/>
    </location>
</feature>
<dbReference type="PATRIC" id="fig|883114.3.peg.567"/>
<dbReference type="RefSeq" id="WP_005397809.1">
    <property type="nucleotide sequence ID" value="NZ_JH601088.1"/>
</dbReference>
<dbReference type="Gene3D" id="3.40.50.1470">
    <property type="entry name" value="Peptidyl-tRNA hydrolase"/>
    <property type="match status" value="1"/>
</dbReference>
<comment type="similarity">
    <text evidence="5 8 10">Belongs to the PTH family.</text>
</comment>
<dbReference type="HAMAP" id="MF_00083">
    <property type="entry name" value="Pept_tRNA_hydro_bact"/>
    <property type="match status" value="1"/>
</dbReference>
<keyword evidence="3 8" id="KW-0378">Hydrolase</keyword>
<dbReference type="GO" id="GO:0000049">
    <property type="term" value="F:tRNA binding"/>
    <property type="evidence" value="ECO:0007669"/>
    <property type="project" value="UniProtKB-UniRule"/>
</dbReference>
<comment type="caution">
    <text evidence="12">The sequence shown here is derived from an EMBL/GenBank/DDBJ whole genome shotgun (WGS) entry which is preliminary data.</text>
</comment>
<dbReference type="SUPFAM" id="SSF53178">
    <property type="entry name" value="Peptidyl-tRNA hydrolase-like"/>
    <property type="match status" value="1"/>
</dbReference>
<sequence>MYLIVGLGNPGRQYEKTRHNVGFDVIDKLADHFGVKLDKLKFKGSYAQVRYENEKIILLKPETFMNASGESVQPFMNYFGIEPENLIVIVDDIDIKFGTVRIRANGSAGTHNGLKSVINRINNKNFTRIKLAVNQKPTYMDLADFVLSKFTDSERKIVDKEVELAKDAVLEILKSDVNTAMNKINSIELKE</sequence>
<evidence type="ECO:0000256" key="10">
    <source>
        <dbReference type="RuleBase" id="RU004320"/>
    </source>
</evidence>
<evidence type="ECO:0000256" key="6">
    <source>
        <dbReference type="ARBA" id="ARBA00048707"/>
    </source>
</evidence>
<organism evidence="12 13">
    <name type="scientific">Helcococcus kunzii ATCC 51366</name>
    <dbReference type="NCBI Taxonomy" id="883114"/>
    <lineage>
        <taxon>Bacteria</taxon>
        <taxon>Bacillati</taxon>
        <taxon>Bacillota</taxon>
        <taxon>Tissierellia</taxon>
        <taxon>Tissierellales</taxon>
        <taxon>Peptoniphilaceae</taxon>
        <taxon>Helcococcus</taxon>
    </lineage>
</organism>
<evidence type="ECO:0000256" key="7">
    <source>
        <dbReference type="ARBA" id="ARBA00050038"/>
    </source>
</evidence>
<evidence type="ECO:0000256" key="9">
    <source>
        <dbReference type="RuleBase" id="RU000673"/>
    </source>
</evidence>
<dbReference type="PROSITE" id="PS01196">
    <property type="entry name" value="PEPT_TRNA_HYDROL_2"/>
    <property type="match status" value="1"/>
</dbReference>